<keyword evidence="4" id="KW-1185">Reference proteome</keyword>
<evidence type="ECO:0000256" key="1">
    <source>
        <dbReference type="SAM" id="Coils"/>
    </source>
</evidence>
<feature type="coiled-coil region" evidence="1">
    <location>
        <begin position="167"/>
        <end position="201"/>
    </location>
</feature>
<dbReference type="AlphaFoldDB" id="A0AAV9VRC7"/>
<feature type="compositionally biased region" description="Polar residues" evidence="2">
    <location>
        <begin position="22"/>
        <end position="33"/>
    </location>
</feature>
<dbReference type="EMBL" id="JAVHJL010000012">
    <property type="protein sequence ID" value="KAK6495777.1"/>
    <property type="molecule type" value="Genomic_DNA"/>
</dbReference>
<gene>
    <name evidence="3" type="ORF">TWF481_002823</name>
</gene>
<accession>A0AAV9VRC7</accession>
<name>A0AAV9VRC7_9PEZI</name>
<organism evidence="3 4">
    <name type="scientific">Arthrobotrys musiformis</name>
    <dbReference type="NCBI Taxonomy" id="47236"/>
    <lineage>
        <taxon>Eukaryota</taxon>
        <taxon>Fungi</taxon>
        <taxon>Dikarya</taxon>
        <taxon>Ascomycota</taxon>
        <taxon>Pezizomycotina</taxon>
        <taxon>Orbiliomycetes</taxon>
        <taxon>Orbiliales</taxon>
        <taxon>Orbiliaceae</taxon>
        <taxon>Arthrobotrys</taxon>
    </lineage>
</organism>
<proteinExistence type="predicted"/>
<evidence type="ECO:0000313" key="4">
    <source>
        <dbReference type="Proteomes" id="UP001370758"/>
    </source>
</evidence>
<keyword evidence="1" id="KW-0175">Coiled coil</keyword>
<feature type="coiled-coil region" evidence="1">
    <location>
        <begin position="241"/>
        <end position="268"/>
    </location>
</feature>
<sequence>MKRKVSSHARSTEANISRGGQFCQSFLSDNQSPDVLGEPATKRHRGTSNRSKGSPEAVIQTEPDNIPEPQLKFTFIAAQTAPSTQISRRFSPQHSQPSGQHVISPEMTRKPQIVLANPPPTFPVASRMSIRKWRLEEKPKALCNEESPCRGIILCLETENARHVEEKLELRKKIGFLQKNVNALEEEGDNLQHQINVAEQDLAGYRTAEKHLRHNESVTRDCCQRHKVEYDKLKQTTDLEAEKSKDALEKSQQVIAALQSELSDKMTEIASLRGVYLEGDSIKFLEGVLSCWFAKAS</sequence>
<protein>
    <submittedName>
        <fullName evidence="3">Uncharacterized protein</fullName>
    </submittedName>
</protein>
<dbReference type="Proteomes" id="UP001370758">
    <property type="component" value="Unassembled WGS sequence"/>
</dbReference>
<evidence type="ECO:0000256" key="2">
    <source>
        <dbReference type="SAM" id="MobiDB-lite"/>
    </source>
</evidence>
<reference evidence="3 4" key="1">
    <citation type="submission" date="2023-08" db="EMBL/GenBank/DDBJ databases">
        <authorList>
            <person name="Palmer J.M."/>
        </authorList>
    </citation>
    <scope>NUCLEOTIDE SEQUENCE [LARGE SCALE GENOMIC DNA]</scope>
    <source>
        <strain evidence="3 4">TWF481</strain>
    </source>
</reference>
<comment type="caution">
    <text evidence="3">The sequence shown here is derived from an EMBL/GenBank/DDBJ whole genome shotgun (WGS) entry which is preliminary data.</text>
</comment>
<evidence type="ECO:0000313" key="3">
    <source>
        <dbReference type="EMBL" id="KAK6495777.1"/>
    </source>
</evidence>
<feature type="region of interest" description="Disordered" evidence="2">
    <location>
        <begin position="1"/>
        <end position="63"/>
    </location>
</feature>